<evidence type="ECO:0008006" key="4">
    <source>
        <dbReference type="Google" id="ProtNLM"/>
    </source>
</evidence>
<feature type="transmembrane region" description="Helical" evidence="1">
    <location>
        <begin position="53"/>
        <end position="71"/>
    </location>
</feature>
<dbReference type="RefSeq" id="WP_102993434.1">
    <property type="nucleotide sequence ID" value="NZ_FXTU01000004.1"/>
</dbReference>
<proteinExistence type="predicted"/>
<keyword evidence="3" id="KW-1185">Reference proteome</keyword>
<keyword evidence="1" id="KW-0812">Transmembrane</keyword>
<dbReference type="Proteomes" id="UP001157946">
    <property type="component" value="Unassembled WGS sequence"/>
</dbReference>
<organism evidence="2 3">
    <name type="scientific">Laceyella tengchongensis</name>
    <dbReference type="NCBI Taxonomy" id="574699"/>
    <lineage>
        <taxon>Bacteria</taxon>
        <taxon>Bacillati</taxon>
        <taxon>Bacillota</taxon>
        <taxon>Bacilli</taxon>
        <taxon>Bacillales</taxon>
        <taxon>Thermoactinomycetaceae</taxon>
        <taxon>Laceyella</taxon>
    </lineage>
</organism>
<gene>
    <name evidence="2" type="ORF">SAMN06265361_10441</name>
</gene>
<protein>
    <recommendedName>
        <fullName evidence="4">Conjugal transfer protein</fullName>
    </recommendedName>
</protein>
<evidence type="ECO:0000313" key="2">
    <source>
        <dbReference type="EMBL" id="SMP22321.1"/>
    </source>
</evidence>
<sequence>MQEHKRFKIPRQIDSSLYIWRFIRLKDLILLTPPVLISVVLFLYIFPNLSFQIRFFFSMLPTISVACLIFIRPISERGNITLFDYLRYRAEFNQRQRIYYFKKLVRK</sequence>
<reference evidence="2" key="1">
    <citation type="submission" date="2017-05" db="EMBL/GenBank/DDBJ databases">
        <authorList>
            <person name="Varghese N."/>
            <person name="Submissions S."/>
        </authorList>
    </citation>
    <scope>NUCLEOTIDE SEQUENCE</scope>
    <source>
        <strain evidence="2">DSM 45262</strain>
    </source>
</reference>
<evidence type="ECO:0000256" key="1">
    <source>
        <dbReference type="SAM" id="Phobius"/>
    </source>
</evidence>
<dbReference type="EMBL" id="FXTU01000004">
    <property type="protein sequence ID" value="SMP22321.1"/>
    <property type="molecule type" value="Genomic_DNA"/>
</dbReference>
<keyword evidence="1" id="KW-1133">Transmembrane helix</keyword>
<keyword evidence="1" id="KW-0472">Membrane</keyword>
<dbReference type="AlphaFoldDB" id="A0AA45WPL7"/>
<name>A0AA45WPL7_9BACL</name>
<accession>A0AA45WPL7</accession>
<evidence type="ECO:0000313" key="3">
    <source>
        <dbReference type="Proteomes" id="UP001157946"/>
    </source>
</evidence>
<feature type="transmembrane region" description="Helical" evidence="1">
    <location>
        <begin position="28"/>
        <end position="47"/>
    </location>
</feature>
<comment type="caution">
    <text evidence="2">The sequence shown here is derived from an EMBL/GenBank/DDBJ whole genome shotgun (WGS) entry which is preliminary data.</text>
</comment>